<sequence length="988" mass="107692">MSRRDPLDFAAIGRRLAEERGPTYWRSLEELAEDPSFVAFCEAEFPSVAPQLDRRRFLQLMGASLAFGGLAACGKAPETAVPYVEQPELIVPGETRLYATAVDFAGYLQPVLGRTQAGRPTKLEGNPDHPACRGAASAITQAAILQLYDPDRSQAPRYKGRDASWEAFLGEAAGWRERWDASAGQGLHLLLGASSSPTLARELERWLARWPQARLYRFEPYEGRRYAAAEQAFGRPLERHLHLEKAELLLCFEDDLLGSGPQQVLHASRWGERRRAAAEGRGKALLIAVESCPSLTGAKASERRIANGAEQNRLLRALLAEIDDGPAPELAADEQHWVRRMAAALRAHAGRCLISAGARSDAATQAAVYRLNDRLGNLGHTLSFSAPLQQLEIGGQPLGDLGQLCAALGAGEVQSLLALDCNPAYQAPAEAAFAAALEALPWCLHAGQYYDETASHSHWHLPLSHPLEAWHDGLAADGTPCLGQPLIEPLHATRSASELLALLRGEPTADSHAQLRETWQSLDEAAWRAALERGSIEGRQPTPVTVSAAPVTLPAVEAPGGYEVLIRPDEAVWDGRFANLGWLQELPRPLSKLTWSNAVAIAPRQAERLGLRNGDRVRVEVDGGAIEGAVILAPGQHPDVLELRAGYGRRRMGRVAVGQGFDVAPLRRLAEPWRREGARLAPLDGAVPLAITQMHHSMKAEQAPARRLPREVARQPAMAAEQPSFYPATPAAPPPAGGPLGEPRWGMLIDLDQCIGCNACVIACQAENNVPVVGAEQVAAGRAMHWLRVDHYYEGSPEAPRSSFLPVPCMHCEHAPCEMGCPVNATVHGPEGLNQMVYNRCIGTRTCASYCPYKVRRFNWFDWTGDDAPLLQAQRNPNVTVRGRGVMEKCTYCVQRISEARIDARMGDRPIASQTLQTACQQTCPTQAIVFGDLSRADSGLHYQRETRRHYALLEELNTRPRTTYLAALEDGLPQAPADETPEGRSDG</sequence>
<dbReference type="RefSeq" id="WP_200291444.1">
    <property type="nucleotide sequence ID" value="NZ_CP067013.1"/>
</dbReference>
<dbReference type="InterPro" id="IPR006311">
    <property type="entry name" value="TAT_signal"/>
</dbReference>
<evidence type="ECO:0000256" key="1">
    <source>
        <dbReference type="SAM" id="MobiDB-lite"/>
    </source>
</evidence>
<dbReference type="Pfam" id="PF13247">
    <property type="entry name" value="Fer4_11"/>
    <property type="match status" value="1"/>
</dbReference>
<dbReference type="Gene3D" id="2.40.40.20">
    <property type="match status" value="1"/>
</dbReference>
<dbReference type="InterPro" id="IPR030948">
    <property type="entry name" value="TAT_var_transloc_signal_dom"/>
</dbReference>
<name>A0A9X7YR94_9GAMM</name>
<dbReference type="Proteomes" id="UP000595933">
    <property type="component" value="Chromosome"/>
</dbReference>
<dbReference type="CDD" id="cd10551">
    <property type="entry name" value="PsrB"/>
    <property type="match status" value="1"/>
</dbReference>
<feature type="region of interest" description="Disordered" evidence="1">
    <location>
        <begin position="714"/>
        <end position="738"/>
    </location>
</feature>
<dbReference type="InterPro" id="IPR017896">
    <property type="entry name" value="4Fe4S_Fe-S-bd"/>
</dbReference>
<dbReference type="InterPro" id="IPR009010">
    <property type="entry name" value="Asp_de-COase-like_dom_sf"/>
</dbReference>
<dbReference type="EMBL" id="CP067013">
    <property type="protein sequence ID" value="QQN50661.1"/>
    <property type="molecule type" value="Genomic_DNA"/>
</dbReference>
<dbReference type="NCBIfam" id="TIGR04519">
    <property type="entry name" value="MoCo_extend_TAT"/>
    <property type="match status" value="1"/>
</dbReference>
<dbReference type="PROSITE" id="PS51379">
    <property type="entry name" value="4FE4S_FER_2"/>
    <property type="match status" value="2"/>
</dbReference>
<reference evidence="3 4" key="1">
    <citation type="submission" date="2020-12" db="EMBL/GenBank/DDBJ databases">
        <title>FDA dAtabase for Regulatory Grade micrObial Sequences (FDA-ARGOS): Supporting development and validation of Infectious Disease Dx tests.</title>
        <authorList>
            <person name="Sproer C."/>
            <person name="Gronow S."/>
            <person name="Severitt S."/>
            <person name="Schroder I."/>
            <person name="Tallon L."/>
            <person name="Sadzewicz L."/>
            <person name="Zhao X."/>
            <person name="Boylan J."/>
            <person name="Ott S."/>
            <person name="Bowen H."/>
            <person name="Vavikolanu K."/>
            <person name="Mehta A."/>
            <person name="Aluvathingal J."/>
            <person name="Nadendla S."/>
            <person name="Lowell S."/>
            <person name="Myers T."/>
            <person name="Yan Y."/>
            <person name="Sichtig H."/>
        </authorList>
    </citation>
    <scope>NUCLEOTIDE SEQUENCE [LARGE SCALE GENOMIC DNA]</scope>
    <source>
        <strain evidence="3 4">FDAARGOS_1013</strain>
    </source>
</reference>
<evidence type="ECO:0000259" key="2">
    <source>
        <dbReference type="PROSITE" id="PS51379"/>
    </source>
</evidence>
<dbReference type="Gene3D" id="3.30.70.20">
    <property type="match status" value="2"/>
</dbReference>
<gene>
    <name evidence="3" type="ORF">I6H70_19380</name>
</gene>
<protein>
    <submittedName>
        <fullName evidence="3">TAT-variant-translocated molybdopterin oxidoreductase</fullName>
    </submittedName>
</protein>
<dbReference type="PANTHER" id="PTHR42783:SF3">
    <property type="entry name" value="GLUTAMATE SYNTHASE [NADPH] SMALL CHAIN-RELATED"/>
    <property type="match status" value="1"/>
</dbReference>
<dbReference type="AlphaFoldDB" id="A0A9X7YR94"/>
<dbReference type="CDD" id="cd02784">
    <property type="entry name" value="MopB_CT_PHLH"/>
    <property type="match status" value="1"/>
</dbReference>
<dbReference type="PROSITE" id="PS51318">
    <property type="entry name" value="TAT"/>
    <property type="match status" value="1"/>
</dbReference>
<feature type="domain" description="4Fe-4S ferredoxin-type" evidence="2">
    <location>
        <begin position="745"/>
        <end position="775"/>
    </location>
</feature>
<evidence type="ECO:0000313" key="3">
    <source>
        <dbReference type="EMBL" id="QQN50661.1"/>
    </source>
</evidence>
<dbReference type="SUPFAM" id="SSF53706">
    <property type="entry name" value="Formate dehydrogenase/DMSO reductase, domains 1-3"/>
    <property type="match status" value="1"/>
</dbReference>
<dbReference type="Gene3D" id="2.20.25.90">
    <property type="entry name" value="ADC-like domains"/>
    <property type="match status" value="1"/>
</dbReference>
<evidence type="ECO:0000313" key="4">
    <source>
        <dbReference type="Proteomes" id="UP000595933"/>
    </source>
</evidence>
<dbReference type="Gene3D" id="3.40.228.10">
    <property type="entry name" value="Dimethylsulfoxide Reductase, domain 2"/>
    <property type="match status" value="1"/>
</dbReference>
<accession>A0A9X7YR94</accession>
<organism evidence="3 4">
    <name type="scientific">Stutzerimonas balearica</name>
    <dbReference type="NCBI Taxonomy" id="74829"/>
    <lineage>
        <taxon>Bacteria</taxon>
        <taxon>Pseudomonadati</taxon>
        <taxon>Pseudomonadota</taxon>
        <taxon>Gammaproteobacteria</taxon>
        <taxon>Pseudomonadales</taxon>
        <taxon>Pseudomonadaceae</taxon>
        <taxon>Stutzerimonas</taxon>
    </lineage>
</organism>
<dbReference type="Gene3D" id="3.40.50.740">
    <property type="match status" value="1"/>
</dbReference>
<dbReference type="SUPFAM" id="SSF50692">
    <property type="entry name" value="ADC-like"/>
    <property type="match status" value="1"/>
</dbReference>
<dbReference type="Gene3D" id="3.30.2070.10">
    <property type="entry name" value="Formate dehydrogenase/DMSO reductase"/>
    <property type="match status" value="1"/>
</dbReference>
<proteinExistence type="predicted"/>
<dbReference type="SUPFAM" id="SSF54862">
    <property type="entry name" value="4Fe-4S ferredoxins"/>
    <property type="match status" value="1"/>
</dbReference>
<feature type="domain" description="4Fe-4S ferredoxin-type" evidence="2">
    <location>
        <begin position="832"/>
        <end position="861"/>
    </location>
</feature>
<dbReference type="PANTHER" id="PTHR42783">
    <property type="entry name" value="GLUTAMATE SYNTHASE [NADPH] SMALL CHAIN"/>
    <property type="match status" value="1"/>
</dbReference>